<protein>
    <submittedName>
        <fullName evidence="1">Uncharacterized protein</fullName>
    </submittedName>
</protein>
<evidence type="ECO:0000313" key="1">
    <source>
        <dbReference type="EMBL" id="KAK1344806.1"/>
    </source>
</evidence>
<proteinExistence type="predicted"/>
<comment type="caution">
    <text evidence="1">The sequence shown here is derived from an EMBL/GenBank/DDBJ whole genome shotgun (WGS) entry which is preliminary data.</text>
</comment>
<organism evidence="1 2">
    <name type="scientific">Cnephaeus nilssonii</name>
    <name type="common">Northern bat</name>
    <name type="synonym">Eptesicus nilssonii</name>
    <dbReference type="NCBI Taxonomy" id="3371016"/>
    <lineage>
        <taxon>Eukaryota</taxon>
        <taxon>Metazoa</taxon>
        <taxon>Chordata</taxon>
        <taxon>Craniata</taxon>
        <taxon>Vertebrata</taxon>
        <taxon>Euteleostomi</taxon>
        <taxon>Mammalia</taxon>
        <taxon>Eutheria</taxon>
        <taxon>Laurasiatheria</taxon>
        <taxon>Chiroptera</taxon>
        <taxon>Yangochiroptera</taxon>
        <taxon>Vespertilionidae</taxon>
        <taxon>Cnephaeus</taxon>
    </lineage>
</organism>
<keyword evidence="2" id="KW-1185">Reference proteome</keyword>
<gene>
    <name evidence="1" type="ORF">QTO34_013507</name>
</gene>
<reference evidence="1" key="1">
    <citation type="submission" date="2023-06" db="EMBL/GenBank/DDBJ databases">
        <title>Reference genome for the Northern bat (Eptesicus nilssonii), a most northern bat species.</title>
        <authorList>
            <person name="Laine V.N."/>
            <person name="Pulliainen A.T."/>
            <person name="Lilley T.M."/>
        </authorList>
    </citation>
    <scope>NUCLEOTIDE SEQUENCE</scope>
    <source>
        <strain evidence="1">BLF_Eptnil</strain>
        <tissue evidence="1">Kidney</tissue>
    </source>
</reference>
<dbReference type="EMBL" id="JAULJE010000003">
    <property type="protein sequence ID" value="KAK1344806.1"/>
    <property type="molecule type" value="Genomic_DNA"/>
</dbReference>
<dbReference type="AlphaFoldDB" id="A0AA40LSR4"/>
<accession>A0AA40LSR4</accession>
<name>A0AA40LSR4_CNENI</name>
<evidence type="ECO:0000313" key="2">
    <source>
        <dbReference type="Proteomes" id="UP001177744"/>
    </source>
</evidence>
<dbReference type="Proteomes" id="UP001177744">
    <property type="component" value="Unassembled WGS sequence"/>
</dbReference>
<sequence>MARGGKPGSCELEGSRIIQSIAPVLSNSVKAEKGEEAVEEKFEAIRSHYLRNTFHQAIAAIDNDFSNEWRLSKLKTFWERFTI</sequence>